<feature type="compositionally biased region" description="Basic and acidic residues" evidence="3">
    <location>
        <begin position="86"/>
        <end position="106"/>
    </location>
</feature>
<evidence type="ECO:0000313" key="4">
    <source>
        <dbReference type="EMBL" id="THV28636.1"/>
    </source>
</evidence>
<feature type="compositionally biased region" description="Basic residues" evidence="3">
    <location>
        <begin position="56"/>
        <end position="66"/>
    </location>
</feature>
<keyword evidence="2" id="KW-1277">Toxin-antitoxin system</keyword>
<organism evidence="4 5">
    <name type="scientific">Glycomyces paridis</name>
    <dbReference type="NCBI Taxonomy" id="2126555"/>
    <lineage>
        <taxon>Bacteria</taxon>
        <taxon>Bacillati</taxon>
        <taxon>Actinomycetota</taxon>
        <taxon>Actinomycetes</taxon>
        <taxon>Glycomycetales</taxon>
        <taxon>Glycomycetaceae</taxon>
        <taxon>Glycomyces</taxon>
    </lineage>
</organism>
<dbReference type="Pfam" id="PF02452">
    <property type="entry name" value="PemK_toxin"/>
    <property type="match status" value="1"/>
</dbReference>
<evidence type="ECO:0000313" key="5">
    <source>
        <dbReference type="Proteomes" id="UP000305792"/>
    </source>
</evidence>
<dbReference type="PANTHER" id="PTHR33988:SF2">
    <property type="entry name" value="ENDORIBONUCLEASE MAZF"/>
    <property type="match status" value="1"/>
</dbReference>
<sequence>MPPVRRGRALAKVVVKVCRLVYSRYECDDHHQGAGRASRSHREARRAPSPDDGRRRGARHRRRRGRGVLGEGASGHGLGRRPRRPPPRERAAVGDDPRRTRTRGLERPLLNRGDIYLCDFGDPIGHEQGHRRPAVIVSRDDMARFGIPVVVPISRTRKDYPTHVELEAVLPVTSYAQCEHLRTVSTQRFVKRVGVVDGLQMMRIELVLRRILGLT</sequence>
<dbReference type="AlphaFoldDB" id="A0A4V4HP53"/>
<feature type="region of interest" description="Disordered" evidence="3">
    <location>
        <begin position="29"/>
        <end position="106"/>
    </location>
</feature>
<comment type="caution">
    <text evidence="4">The sequence shown here is derived from an EMBL/GenBank/DDBJ whole genome shotgun (WGS) entry which is preliminary data.</text>
</comment>
<dbReference type="GO" id="GO:0006402">
    <property type="term" value="P:mRNA catabolic process"/>
    <property type="evidence" value="ECO:0007669"/>
    <property type="project" value="TreeGrafter"/>
</dbReference>
<keyword evidence="5" id="KW-1185">Reference proteome</keyword>
<reference evidence="4 5" key="1">
    <citation type="journal article" date="2018" name="Int. J. Syst. Evol. Microbiol.">
        <title>Glycomyces paridis sp. nov., isolated from the medicinal plant Paris polyphylla.</title>
        <authorList>
            <person name="Fang X.M."/>
            <person name="Bai J.L."/>
            <person name="Su J."/>
            <person name="Zhao L.L."/>
            <person name="Liu H.Y."/>
            <person name="Ma B.P."/>
            <person name="Zhang Y.Q."/>
            <person name="Yu L.Y."/>
        </authorList>
    </citation>
    <scope>NUCLEOTIDE SEQUENCE [LARGE SCALE GENOMIC DNA]</scope>
    <source>
        <strain evidence="4 5">CPCC 204357</strain>
    </source>
</reference>
<gene>
    <name evidence="4" type="ORF">E9998_10975</name>
</gene>
<evidence type="ECO:0000256" key="2">
    <source>
        <dbReference type="ARBA" id="ARBA00022649"/>
    </source>
</evidence>
<dbReference type="SUPFAM" id="SSF50118">
    <property type="entry name" value="Cell growth inhibitor/plasmid maintenance toxic component"/>
    <property type="match status" value="1"/>
</dbReference>
<dbReference type="GO" id="GO:0016075">
    <property type="term" value="P:rRNA catabolic process"/>
    <property type="evidence" value="ECO:0007669"/>
    <property type="project" value="TreeGrafter"/>
</dbReference>
<dbReference type="GO" id="GO:0003677">
    <property type="term" value="F:DNA binding"/>
    <property type="evidence" value="ECO:0007669"/>
    <property type="project" value="InterPro"/>
</dbReference>
<comment type="similarity">
    <text evidence="1">Belongs to the PemK/MazF family.</text>
</comment>
<dbReference type="Gene3D" id="2.30.30.110">
    <property type="match status" value="1"/>
</dbReference>
<evidence type="ECO:0000256" key="3">
    <source>
        <dbReference type="SAM" id="MobiDB-lite"/>
    </source>
</evidence>
<dbReference type="PANTHER" id="PTHR33988">
    <property type="entry name" value="ENDORIBONUCLEASE MAZF-RELATED"/>
    <property type="match status" value="1"/>
</dbReference>
<dbReference type="EMBL" id="STGX01000007">
    <property type="protein sequence ID" value="THV28636.1"/>
    <property type="molecule type" value="Genomic_DNA"/>
</dbReference>
<name>A0A4V4HP53_9ACTN</name>
<accession>A0A4V4HP53</accession>
<feature type="compositionally biased region" description="Basic and acidic residues" evidence="3">
    <location>
        <begin position="45"/>
        <end position="55"/>
    </location>
</feature>
<proteinExistence type="inferred from homology"/>
<evidence type="ECO:0000256" key="1">
    <source>
        <dbReference type="ARBA" id="ARBA00007521"/>
    </source>
</evidence>
<protein>
    <submittedName>
        <fullName evidence="4">Type II toxin-antitoxin system PemK/MazF family toxin</fullName>
    </submittedName>
</protein>
<dbReference type="GO" id="GO:0004521">
    <property type="term" value="F:RNA endonuclease activity"/>
    <property type="evidence" value="ECO:0007669"/>
    <property type="project" value="TreeGrafter"/>
</dbReference>
<dbReference type="InterPro" id="IPR003477">
    <property type="entry name" value="PemK-like"/>
</dbReference>
<feature type="compositionally biased region" description="Gly residues" evidence="3">
    <location>
        <begin position="67"/>
        <end position="77"/>
    </location>
</feature>
<dbReference type="InterPro" id="IPR011067">
    <property type="entry name" value="Plasmid_toxin/cell-grow_inhib"/>
</dbReference>
<dbReference type="Proteomes" id="UP000305792">
    <property type="component" value="Unassembled WGS sequence"/>
</dbReference>